<evidence type="ECO:0000313" key="7">
    <source>
        <dbReference type="EMBL" id="KRN93484.1"/>
    </source>
</evidence>
<sequence length="218" mass="25220">MANQKINREQIIIQALETLQKSKSFTQFSLRKVATDLNVDASTLYWHFKNKQEILQAMAAYVVGRVKIPDTNLKWDDQLKQLFSNMFDVYERYPFSAILMIETIPSDLVRLKLIDHTIGIMVDAGIDEQTANVAATSFDFLLTGLNIDLTVENRFRQQIVQNKNAEMADHVKIIHQNIKNYDLKHMQSSVKIRNQFSAKEQFEMGLDLIIDGLKKRLN</sequence>
<dbReference type="Gene3D" id="1.10.10.60">
    <property type="entry name" value="Homeodomain-like"/>
    <property type="match status" value="1"/>
</dbReference>
<dbReference type="InterPro" id="IPR009057">
    <property type="entry name" value="Homeodomain-like_sf"/>
</dbReference>
<protein>
    <submittedName>
        <fullName evidence="7">TetR family transcriptional regulator</fullName>
    </submittedName>
</protein>
<organism evidence="7 8">
    <name type="scientific">Pediococcus stilesii</name>
    <dbReference type="NCBI Taxonomy" id="331679"/>
    <lineage>
        <taxon>Bacteria</taxon>
        <taxon>Bacillati</taxon>
        <taxon>Bacillota</taxon>
        <taxon>Bacilli</taxon>
        <taxon>Lactobacillales</taxon>
        <taxon>Lactobacillaceae</taxon>
        <taxon>Pediococcus</taxon>
    </lineage>
</organism>
<keyword evidence="8" id="KW-1185">Reference proteome</keyword>
<comment type="caution">
    <text evidence="7">The sequence shown here is derived from an EMBL/GenBank/DDBJ whole genome shotgun (WGS) entry which is preliminary data.</text>
</comment>
<evidence type="ECO:0000256" key="1">
    <source>
        <dbReference type="ARBA" id="ARBA00022491"/>
    </source>
</evidence>
<evidence type="ECO:0000256" key="5">
    <source>
        <dbReference type="PROSITE-ProRule" id="PRU00335"/>
    </source>
</evidence>
<evidence type="ECO:0000256" key="4">
    <source>
        <dbReference type="ARBA" id="ARBA00023163"/>
    </source>
</evidence>
<dbReference type="Pfam" id="PF02909">
    <property type="entry name" value="TetR_C_1"/>
    <property type="match status" value="1"/>
</dbReference>
<dbReference type="RefSeq" id="WP_057803638.1">
    <property type="nucleotide sequence ID" value="NZ_JQBX01000014.1"/>
</dbReference>
<dbReference type="SUPFAM" id="SSF48498">
    <property type="entry name" value="Tetracyclin repressor-like, C-terminal domain"/>
    <property type="match status" value="1"/>
</dbReference>
<dbReference type="STRING" id="331679.IV81_GL000485"/>
<dbReference type="GO" id="GO:0045892">
    <property type="term" value="P:negative regulation of DNA-templated transcription"/>
    <property type="evidence" value="ECO:0007669"/>
    <property type="project" value="InterPro"/>
</dbReference>
<reference evidence="7 8" key="1">
    <citation type="journal article" date="2015" name="Genome Announc.">
        <title>Expanding the biotechnology potential of lactobacilli through comparative genomics of 213 strains and associated genera.</title>
        <authorList>
            <person name="Sun Z."/>
            <person name="Harris H.M."/>
            <person name="McCann A."/>
            <person name="Guo C."/>
            <person name="Argimon S."/>
            <person name="Zhang W."/>
            <person name="Yang X."/>
            <person name="Jeffery I.B."/>
            <person name="Cooney J.C."/>
            <person name="Kagawa T.F."/>
            <person name="Liu W."/>
            <person name="Song Y."/>
            <person name="Salvetti E."/>
            <person name="Wrobel A."/>
            <person name="Rasinkangas P."/>
            <person name="Parkhill J."/>
            <person name="Rea M.C."/>
            <person name="O'Sullivan O."/>
            <person name="Ritari J."/>
            <person name="Douillard F.P."/>
            <person name="Paul Ross R."/>
            <person name="Yang R."/>
            <person name="Briner A.E."/>
            <person name="Felis G.E."/>
            <person name="de Vos W.M."/>
            <person name="Barrangou R."/>
            <person name="Klaenhammer T.R."/>
            <person name="Caufield P.W."/>
            <person name="Cui Y."/>
            <person name="Zhang H."/>
            <person name="O'Toole P.W."/>
        </authorList>
    </citation>
    <scope>NUCLEOTIDE SEQUENCE [LARGE SCALE GENOMIC DNA]</scope>
    <source>
        <strain evidence="7 8">DSM 18001</strain>
    </source>
</reference>
<dbReference type="PROSITE" id="PS50977">
    <property type="entry name" value="HTH_TETR_2"/>
    <property type="match status" value="1"/>
</dbReference>
<accession>A0A0R2L1Y4</accession>
<dbReference type="InterPro" id="IPR036271">
    <property type="entry name" value="Tet_transcr_reg_TetR-rel_C_sf"/>
</dbReference>
<dbReference type="PRINTS" id="PR00400">
    <property type="entry name" value="TETREPRESSOR"/>
</dbReference>
<dbReference type="GO" id="GO:0003677">
    <property type="term" value="F:DNA binding"/>
    <property type="evidence" value="ECO:0007669"/>
    <property type="project" value="UniProtKB-UniRule"/>
</dbReference>
<name>A0A0R2L1Y4_9LACO</name>
<dbReference type="InterPro" id="IPR003012">
    <property type="entry name" value="Tet_transcr_reg_TetR"/>
</dbReference>
<keyword evidence="1" id="KW-0678">Repressor</keyword>
<keyword evidence="3 5" id="KW-0238">DNA-binding</keyword>
<feature type="DNA-binding region" description="H-T-H motif" evidence="5">
    <location>
        <begin position="29"/>
        <end position="48"/>
    </location>
</feature>
<evidence type="ECO:0000313" key="8">
    <source>
        <dbReference type="Proteomes" id="UP000051859"/>
    </source>
</evidence>
<keyword evidence="2" id="KW-0805">Transcription regulation</keyword>
<dbReference type="InterPro" id="IPR004111">
    <property type="entry name" value="Repressor_TetR_C"/>
</dbReference>
<dbReference type="EMBL" id="JQBX01000014">
    <property type="protein sequence ID" value="KRN93484.1"/>
    <property type="molecule type" value="Genomic_DNA"/>
</dbReference>
<evidence type="ECO:0000256" key="3">
    <source>
        <dbReference type="ARBA" id="ARBA00023125"/>
    </source>
</evidence>
<dbReference type="InterPro" id="IPR001647">
    <property type="entry name" value="HTH_TetR"/>
</dbReference>
<dbReference type="PRINTS" id="PR00455">
    <property type="entry name" value="HTHTETR"/>
</dbReference>
<gene>
    <name evidence="7" type="ORF">IV81_GL000485</name>
</gene>
<dbReference type="PATRIC" id="fig|331679.3.peg.491"/>
<dbReference type="GO" id="GO:0046677">
    <property type="term" value="P:response to antibiotic"/>
    <property type="evidence" value="ECO:0007669"/>
    <property type="project" value="InterPro"/>
</dbReference>
<keyword evidence="4" id="KW-0804">Transcription</keyword>
<dbReference type="Proteomes" id="UP000051859">
    <property type="component" value="Unassembled WGS sequence"/>
</dbReference>
<evidence type="ECO:0000256" key="2">
    <source>
        <dbReference type="ARBA" id="ARBA00023015"/>
    </source>
</evidence>
<evidence type="ECO:0000259" key="6">
    <source>
        <dbReference type="PROSITE" id="PS50977"/>
    </source>
</evidence>
<dbReference type="AlphaFoldDB" id="A0A0R2L1Y4"/>
<feature type="domain" description="HTH tetR-type" evidence="6">
    <location>
        <begin position="6"/>
        <end position="66"/>
    </location>
</feature>
<dbReference type="Pfam" id="PF00440">
    <property type="entry name" value="TetR_N"/>
    <property type="match status" value="1"/>
</dbReference>
<dbReference type="Gene3D" id="1.10.357.10">
    <property type="entry name" value="Tetracycline Repressor, domain 2"/>
    <property type="match status" value="1"/>
</dbReference>
<dbReference type="SUPFAM" id="SSF46689">
    <property type="entry name" value="Homeodomain-like"/>
    <property type="match status" value="1"/>
</dbReference>
<proteinExistence type="predicted"/>